<keyword evidence="4" id="KW-0547">Nucleotide-binding</keyword>
<evidence type="ECO:0000256" key="1">
    <source>
        <dbReference type="ARBA" id="ARBA00022801"/>
    </source>
</evidence>
<dbReference type="SMART" id="SM00487">
    <property type="entry name" value="DEXDc"/>
    <property type="match status" value="1"/>
</dbReference>
<dbReference type="Gene3D" id="3.40.50.300">
    <property type="entry name" value="P-loop containing nucleotide triphosphate hydrolases"/>
    <property type="match status" value="1"/>
</dbReference>
<evidence type="ECO:0000259" key="3">
    <source>
        <dbReference type="PROSITE" id="PS51194"/>
    </source>
</evidence>
<dbReference type="Proteomes" id="UP000706151">
    <property type="component" value="Unassembled WGS sequence"/>
</dbReference>
<dbReference type="GO" id="GO:0016787">
    <property type="term" value="F:hydrolase activity"/>
    <property type="evidence" value="ECO:0007669"/>
    <property type="project" value="UniProtKB-KW"/>
</dbReference>
<feature type="domain" description="Helicase ATP-binding" evidence="2">
    <location>
        <begin position="612"/>
        <end position="795"/>
    </location>
</feature>
<protein>
    <submittedName>
        <fullName evidence="4">DEAD/DEAH box helicase</fullName>
    </submittedName>
</protein>
<dbReference type="Gene3D" id="3.40.50.10810">
    <property type="entry name" value="Tandem AAA-ATPase domain"/>
    <property type="match status" value="1"/>
</dbReference>
<feature type="domain" description="Helicase C-terminal" evidence="3">
    <location>
        <begin position="924"/>
        <end position="1093"/>
    </location>
</feature>
<dbReference type="SUPFAM" id="SSF52540">
    <property type="entry name" value="P-loop containing nucleoside triphosphate hydrolases"/>
    <property type="match status" value="2"/>
</dbReference>
<dbReference type="PROSITE" id="PS51194">
    <property type="entry name" value="HELICASE_CTER"/>
    <property type="match status" value="1"/>
</dbReference>
<organism evidence="4 5">
    <name type="scientific">Candidatus Accumulibacter affinis</name>
    <dbReference type="NCBI Taxonomy" id="2954384"/>
    <lineage>
        <taxon>Bacteria</taxon>
        <taxon>Pseudomonadati</taxon>
        <taxon>Pseudomonadota</taxon>
        <taxon>Betaproteobacteria</taxon>
        <taxon>Candidatus Accumulibacter</taxon>
    </lineage>
</organism>
<dbReference type="InterPro" id="IPR000330">
    <property type="entry name" value="SNF2_N"/>
</dbReference>
<dbReference type="InterPro" id="IPR038718">
    <property type="entry name" value="SNF2-like_sf"/>
</dbReference>
<dbReference type="InterPro" id="IPR014001">
    <property type="entry name" value="Helicase_ATP-bd"/>
</dbReference>
<evidence type="ECO:0000313" key="4">
    <source>
        <dbReference type="EMBL" id="MBK7953433.1"/>
    </source>
</evidence>
<dbReference type="AlphaFoldDB" id="A0A935T9K1"/>
<keyword evidence="4" id="KW-0067">ATP-binding</keyword>
<dbReference type="GO" id="GO:0005524">
    <property type="term" value="F:ATP binding"/>
    <property type="evidence" value="ECO:0007669"/>
    <property type="project" value="InterPro"/>
</dbReference>
<dbReference type="InterPro" id="IPR027417">
    <property type="entry name" value="P-loop_NTPase"/>
</dbReference>
<dbReference type="GO" id="GO:0004386">
    <property type="term" value="F:helicase activity"/>
    <property type="evidence" value="ECO:0007669"/>
    <property type="project" value="UniProtKB-KW"/>
</dbReference>
<keyword evidence="1" id="KW-0378">Hydrolase</keyword>
<dbReference type="Pfam" id="PF00176">
    <property type="entry name" value="SNF2-rel_dom"/>
    <property type="match status" value="1"/>
</dbReference>
<dbReference type="EMBL" id="JADJOT010000004">
    <property type="protein sequence ID" value="MBK7953433.1"/>
    <property type="molecule type" value="Genomic_DNA"/>
</dbReference>
<dbReference type="PANTHER" id="PTHR10799">
    <property type="entry name" value="SNF2/RAD54 HELICASE FAMILY"/>
    <property type="match status" value="1"/>
</dbReference>
<gene>
    <name evidence="4" type="ORF">IPK02_05375</name>
</gene>
<evidence type="ECO:0000313" key="5">
    <source>
        <dbReference type="Proteomes" id="UP000706151"/>
    </source>
</evidence>
<reference evidence="4 5" key="1">
    <citation type="submission" date="2020-10" db="EMBL/GenBank/DDBJ databases">
        <title>Connecting structure to function with the recovery of over 1000 high-quality activated sludge metagenome-assembled genomes encoding full-length rRNA genes using long-read sequencing.</title>
        <authorList>
            <person name="Singleton C.M."/>
            <person name="Petriglieri F."/>
            <person name="Kristensen J.M."/>
            <person name="Kirkegaard R.H."/>
            <person name="Michaelsen T.Y."/>
            <person name="Andersen M.H."/>
            <person name="Karst S.M."/>
            <person name="Dueholm M.S."/>
            <person name="Nielsen P.H."/>
            <person name="Albertsen M."/>
        </authorList>
    </citation>
    <scope>NUCLEOTIDE SEQUENCE [LARGE SCALE GENOMIC DNA]</scope>
    <source>
        <strain evidence="4">Fred_18-Q3-R57-64_BAT3C.720</strain>
    </source>
</reference>
<dbReference type="InterPro" id="IPR001650">
    <property type="entry name" value="Helicase_C-like"/>
</dbReference>
<proteinExistence type="predicted"/>
<comment type="caution">
    <text evidence="4">The sequence shown here is derived from an EMBL/GenBank/DDBJ whole genome shotgun (WGS) entry which is preliminary data.</text>
</comment>
<dbReference type="SMART" id="SM00490">
    <property type="entry name" value="HELICc"/>
    <property type="match status" value="1"/>
</dbReference>
<dbReference type="CDD" id="cd18793">
    <property type="entry name" value="SF2_C_SNF"/>
    <property type="match status" value="1"/>
</dbReference>
<sequence length="1094" mass="122312">MFGKLFMRGGDDGEPPQPKTARTLRQDGIAYTVDQVSVDEWLADPFDYPSVSELGALLDQISSEGYGATHENSFLLGWADLYRLRAQEDYAGAWPLLDLPPLSGLRPILNSKGSLQDRDFSIVLSGWADAQRTPLRVSPRLVGAIAIHEGSEQLLPEPVWHLLGQIADFHQRTDEERTPDGNRMHWGRIRKGALASGSVLSNFLQKTIVLTPERLQLSLRKAGEGEGKTVEITPGFEDAPARWIEMFDRLPSVQDRYEIPEGEELTHVVVTPEVQTVLREIKRMPRRRVSGSRAEAFVRNPFALLGPDAEAVVSADAFEAEREKAGLSFERFTPFVERDDQGTLSRVGLRVEEADGESISTTDLEFASPEVLAAFIKKLGERIAQEAQCCFWEGYELEILGETPQYLATLRQVLAEWTAPTRVSLAEVFDLSHYSERIEGIGQEKQYCSPFIARKQDDAGWVPENILFGFDFLPEGAAQAITVPMNDERVAELTALVEDAEQTSRSEVMLPGCPTPIPVGEARRMVKTFAGAANDVRAGKIEEAIGKKRISIERKQLIVKANIDTVDYAEQRADLLALAHGVKPDLPKALRPDVSLKEHQHYGVAWMQHLWRLSPSSCRGALLADDMGLGKTIQLLTFIAACLESDPGMDPVLVVAPVALLENWQEEIDKFFLPGALPVLTLYGAVLSTKQIPKVLLDAELASEGITRLLKKGWVGDAKIVLTTYETLRGLEFSLAAQRWSIMICDEAQKIKNPNAMVTRAAKKQNVRFRIACTGTPVENTLTDIWCRFDFIQAGLLGALSEFGRRYRKPIEAETDEEKERVEELRGIIKPQLLRREKKDVAKDLPAKTTDQACRRLPMSQHQRALYARGIAKYRKEVATNPAAQLGVIHFLRRVCSDPLVEDPYQADRSSIEEILQASPKMAWLMQALHQIRQRQEKVIVFCEFRDLQRTLQRCIAGRLDVHPDIINGDTSASSSHADSRQKRLKAFQSRPGFGVIVLSPLAVGFGVNIQAANHVIHFTRTWNPAKEDQATDRAYRIGQEREVFVYYPVVVADDFVSFDEKLDKLLDWKRALSADMLNGSGEISVAELLDIAD</sequence>
<dbReference type="Pfam" id="PF00271">
    <property type="entry name" value="Helicase_C"/>
    <property type="match status" value="1"/>
</dbReference>
<dbReference type="PROSITE" id="PS51192">
    <property type="entry name" value="HELICASE_ATP_BIND_1"/>
    <property type="match status" value="1"/>
</dbReference>
<keyword evidence="4" id="KW-0347">Helicase</keyword>
<evidence type="ECO:0000259" key="2">
    <source>
        <dbReference type="PROSITE" id="PS51192"/>
    </source>
</evidence>
<dbReference type="InterPro" id="IPR049730">
    <property type="entry name" value="SNF2/RAD54-like_C"/>
</dbReference>
<accession>A0A935T9K1</accession>
<name>A0A935T9K1_9PROT</name>